<dbReference type="AlphaFoldDB" id="A0A8T0W2R8"/>
<accession>A0A8T0W2R8</accession>
<sequence>SGCPLRRDTFFRYPFVRQLLQGKTLIYKRVKGREKLNLFISPLILEGRGVEAVLWYHYFNAKKLDKSFSLCLALRLSESTDIVGVAIYCLRSSLSLLNLLVSPDAVIGELASLSNLQDISESHAPPWVGFEDWYASVSKYSRPDPLCCKANGIGPSVMMSSISSELSHLFREETICFNFSCCVSALEYSFQSASDMVVRNVTIDGDGAPLKLEVSFLPQNSSHMSFALEAIGGSKTGEERPFGIIQRMVDMIRSRSVDCLIRQPKMKHHEVSWLSNHGFACFNVEGPRIRMAAVPKASGRYNTRNAAKRI</sequence>
<evidence type="ECO:0000313" key="2">
    <source>
        <dbReference type="Proteomes" id="UP000823388"/>
    </source>
</evidence>
<reference evidence="1" key="1">
    <citation type="submission" date="2020-05" db="EMBL/GenBank/DDBJ databases">
        <title>WGS assembly of Panicum virgatum.</title>
        <authorList>
            <person name="Lovell J.T."/>
            <person name="Jenkins J."/>
            <person name="Shu S."/>
            <person name="Juenger T.E."/>
            <person name="Schmutz J."/>
        </authorList>
    </citation>
    <scope>NUCLEOTIDE SEQUENCE</scope>
    <source>
        <strain evidence="1">AP13</strain>
    </source>
</reference>
<feature type="non-terminal residue" evidence="1">
    <location>
        <position position="1"/>
    </location>
</feature>
<comment type="caution">
    <text evidence="1">The sequence shown here is derived from an EMBL/GenBank/DDBJ whole genome shotgun (WGS) entry which is preliminary data.</text>
</comment>
<dbReference type="Pfam" id="PF08224">
    <property type="entry name" value="DUF1719"/>
    <property type="match status" value="1"/>
</dbReference>
<organism evidence="1 2">
    <name type="scientific">Panicum virgatum</name>
    <name type="common">Blackwell switchgrass</name>
    <dbReference type="NCBI Taxonomy" id="38727"/>
    <lineage>
        <taxon>Eukaryota</taxon>
        <taxon>Viridiplantae</taxon>
        <taxon>Streptophyta</taxon>
        <taxon>Embryophyta</taxon>
        <taxon>Tracheophyta</taxon>
        <taxon>Spermatophyta</taxon>
        <taxon>Magnoliopsida</taxon>
        <taxon>Liliopsida</taxon>
        <taxon>Poales</taxon>
        <taxon>Poaceae</taxon>
        <taxon>PACMAD clade</taxon>
        <taxon>Panicoideae</taxon>
        <taxon>Panicodae</taxon>
        <taxon>Paniceae</taxon>
        <taxon>Panicinae</taxon>
        <taxon>Panicum</taxon>
        <taxon>Panicum sect. Hiantes</taxon>
    </lineage>
</organism>
<name>A0A8T0W2R8_PANVG</name>
<dbReference type="SMART" id="SM01157">
    <property type="entry name" value="DUF1719"/>
    <property type="match status" value="1"/>
</dbReference>
<proteinExistence type="predicted"/>
<protein>
    <submittedName>
        <fullName evidence="1">Uncharacterized protein</fullName>
    </submittedName>
</protein>
<dbReference type="EMBL" id="CM029039">
    <property type="protein sequence ID" value="KAG2639664.1"/>
    <property type="molecule type" value="Genomic_DNA"/>
</dbReference>
<keyword evidence="2" id="KW-1185">Reference proteome</keyword>
<dbReference type="InterPro" id="IPR013181">
    <property type="entry name" value="DUF1719"/>
</dbReference>
<gene>
    <name evidence="1" type="ORF">PVAP13_2KG029000</name>
</gene>
<evidence type="ECO:0000313" key="1">
    <source>
        <dbReference type="EMBL" id="KAG2639664.1"/>
    </source>
</evidence>
<dbReference type="Proteomes" id="UP000823388">
    <property type="component" value="Chromosome 2K"/>
</dbReference>